<evidence type="ECO:0000313" key="1">
    <source>
        <dbReference type="EMBL" id="CAD0093947.1"/>
    </source>
</evidence>
<dbReference type="EMBL" id="CAIJEO010000005">
    <property type="protein sequence ID" value="CAD0093947.1"/>
    <property type="molecule type" value="Genomic_DNA"/>
</dbReference>
<organism evidence="1 2">
    <name type="scientific">Aureobasidium mustum</name>
    <dbReference type="NCBI Taxonomy" id="2773714"/>
    <lineage>
        <taxon>Eukaryota</taxon>
        <taxon>Fungi</taxon>
        <taxon>Dikarya</taxon>
        <taxon>Ascomycota</taxon>
        <taxon>Pezizomycotina</taxon>
        <taxon>Dothideomycetes</taxon>
        <taxon>Dothideomycetidae</taxon>
        <taxon>Dothideales</taxon>
        <taxon>Saccotheciaceae</taxon>
        <taxon>Aureobasidium</taxon>
    </lineage>
</organism>
<protein>
    <submittedName>
        <fullName evidence="1">Uncharacterized protein</fullName>
    </submittedName>
</protein>
<dbReference type="AlphaFoldDB" id="A0A9N8JSR5"/>
<comment type="caution">
    <text evidence="1">The sequence shown here is derived from an EMBL/GenBank/DDBJ whole genome shotgun (WGS) entry which is preliminary data.</text>
</comment>
<evidence type="ECO:0000313" key="2">
    <source>
        <dbReference type="Proteomes" id="UP000714618"/>
    </source>
</evidence>
<sequence>MASDLSSRGDTQSLSYSFKVPSRHTATVQVTAQPNKHPTNVGSNLILPEQPLEAFVDFPVCRAKVRAPEESGYAAMYGWIQMVREAPLDSTSPTKRSDLWELDTIPILSDADNPFVWFGPEPQLFDGPYRANRTDIDWTAWSFLTYIDDCVMTKCVCPILVFEWGFQIEDGNVTIKALRRVDVHEAWEQQREMLEQKFGSWSFKPADEDLEVNEMRGQAA</sequence>
<gene>
    <name evidence="1" type="ORF">AWRI4233_LOCUS4460</name>
</gene>
<dbReference type="Proteomes" id="UP000714618">
    <property type="component" value="Unassembled WGS sequence"/>
</dbReference>
<keyword evidence="2" id="KW-1185">Reference proteome</keyword>
<proteinExistence type="predicted"/>
<name>A0A9N8JSR5_9PEZI</name>
<reference evidence="1" key="1">
    <citation type="submission" date="2020-06" db="EMBL/GenBank/DDBJ databases">
        <authorList>
            <person name="Onetto C."/>
        </authorList>
    </citation>
    <scope>NUCLEOTIDE SEQUENCE</scope>
</reference>
<accession>A0A9N8JSR5</accession>
<dbReference type="OrthoDB" id="3461579at2759"/>